<dbReference type="InterPro" id="IPR031693">
    <property type="entry name" value="Sin3_C"/>
</dbReference>
<evidence type="ECO:0000256" key="9">
    <source>
        <dbReference type="ARBA" id="ARBA00023054"/>
    </source>
</evidence>
<dbReference type="InterPro" id="IPR039774">
    <property type="entry name" value="Sin3-like"/>
</dbReference>
<feature type="domain" description="Histone deacetylase interacting" evidence="20">
    <location>
        <begin position="537"/>
        <end position="637"/>
    </location>
</feature>
<evidence type="ECO:0000256" key="4">
    <source>
        <dbReference type="ARBA" id="ARBA00022553"/>
    </source>
</evidence>
<evidence type="ECO:0000256" key="12">
    <source>
        <dbReference type="ARBA" id="ARBA00023242"/>
    </source>
</evidence>
<dbReference type="FunFam" id="1.20.1160.11:FF:000004">
    <property type="entry name" value="Paired amphipathic helix protein Sin3a"/>
    <property type="match status" value="1"/>
</dbReference>
<dbReference type="Pfam" id="PF08295">
    <property type="entry name" value="Sin3_corepress"/>
    <property type="match status" value="1"/>
</dbReference>
<dbReference type="FunFam" id="1.20.1160.11:FF:000001">
    <property type="entry name" value="Paired amphipathic helix protein Sin3"/>
    <property type="match status" value="1"/>
</dbReference>
<keyword evidence="9" id="KW-0175">Coiled coil</keyword>
<feature type="compositionally biased region" description="Polar residues" evidence="19">
    <location>
        <begin position="1165"/>
        <end position="1184"/>
    </location>
</feature>
<evidence type="ECO:0000256" key="11">
    <source>
        <dbReference type="ARBA" id="ARBA00023163"/>
    </source>
</evidence>
<dbReference type="GO" id="GO:0005730">
    <property type="term" value="C:nucleolus"/>
    <property type="evidence" value="ECO:0007669"/>
    <property type="project" value="UniProtKB-SubCell"/>
</dbReference>
<dbReference type="GO" id="GO:0003714">
    <property type="term" value="F:transcription corepressor activity"/>
    <property type="evidence" value="ECO:0007669"/>
    <property type="project" value="InterPro"/>
</dbReference>
<evidence type="ECO:0000256" key="8">
    <source>
        <dbReference type="ARBA" id="ARBA00023015"/>
    </source>
</evidence>
<comment type="subunit">
    <text evidence="14">Interacts with ARID4B, BRMS1L, HCFC1, HDAC1, HDAC2, MXI1, SAP30L, SAP130, SFPQ and TOPORS. Interacts with OGT (via TPRs 1-6); the interaction mediates transcriptional repression in parallel with histone deacetylase. Interacts with BAZ2A, MXD1, MXD3, MXD4, MBD2, DACH1, NCOR1, NR4A2, REST, RLIM, SAP30, SETDB1, SMYD2, and SUDS3. Interacts with PHF12 in a complex composed of HDAC1, PHF12 and SAP30. Interacts with TET1; the interaction recruits SIN3A to gene promoters. The large PER complex involved in the histone deacetylation is composed of at least HDAC1, PER2, SFPQ and SIN3A. Interacts with KLF11. Interacts with PPHLN1. Found in a complex with YY1, GON4L and HDAC1. Interacts (via PAH2) with FOXK1. Interacts with FOXK2. Found in a complex composed of at least SINHCAF, SIN3A, HDAC1, SAP30, RBBP4, OGT and TET1. Interacts with SINHCAF. Interacts with SPHK2.</text>
</comment>
<dbReference type="InterPro" id="IPR003822">
    <property type="entry name" value="PAH"/>
</dbReference>
<keyword evidence="12 18" id="KW-0539">Nucleus</keyword>
<evidence type="ECO:0000256" key="5">
    <source>
        <dbReference type="ARBA" id="ARBA00022737"/>
    </source>
</evidence>
<evidence type="ECO:0000256" key="13">
    <source>
        <dbReference type="ARBA" id="ARBA00056268"/>
    </source>
</evidence>
<evidence type="ECO:0000256" key="6">
    <source>
        <dbReference type="ARBA" id="ARBA00022843"/>
    </source>
</evidence>
<dbReference type="PANTHER" id="PTHR12346">
    <property type="entry name" value="SIN3B-RELATED"/>
    <property type="match status" value="1"/>
</dbReference>
<keyword evidence="3" id="KW-1017">Isopeptide bond</keyword>
<feature type="compositionally biased region" description="Low complexity" evidence="19">
    <location>
        <begin position="330"/>
        <end position="339"/>
    </location>
</feature>
<keyword evidence="5" id="KW-0677">Repeat</keyword>
<feature type="compositionally biased region" description="Basic and acidic residues" evidence="19">
    <location>
        <begin position="836"/>
        <end position="849"/>
    </location>
</feature>
<evidence type="ECO:0000256" key="14">
    <source>
        <dbReference type="ARBA" id="ARBA00061761"/>
    </source>
</evidence>
<evidence type="ECO:0000313" key="21">
    <source>
        <dbReference type="EMBL" id="NOV49655.1"/>
    </source>
</evidence>
<feature type="region of interest" description="Disordered" evidence="19">
    <location>
        <begin position="1165"/>
        <end position="1197"/>
    </location>
</feature>
<name>A0A6M2DTL4_XENCH</name>
<dbReference type="PROSITE" id="PS51477">
    <property type="entry name" value="PAH"/>
    <property type="match status" value="3"/>
</dbReference>
<keyword evidence="8" id="KW-0805">Transcription regulation</keyword>
<keyword evidence="6" id="KW-0832">Ubl conjugation</keyword>
<feature type="compositionally biased region" description="Polar residues" evidence="19">
    <location>
        <begin position="345"/>
        <end position="359"/>
    </location>
</feature>
<dbReference type="Pfam" id="PF16879">
    <property type="entry name" value="Sin3a_C"/>
    <property type="match status" value="1"/>
</dbReference>
<dbReference type="EMBL" id="GIIL01005929">
    <property type="protein sequence ID" value="NOV49655.1"/>
    <property type="molecule type" value="Transcribed_RNA"/>
</dbReference>
<dbReference type="InterPro" id="IPR036600">
    <property type="entry name" value="PAH_sf"/>
</dbReference>
<evidence type="ECO:0000256" key="1">
    <source>
        <dbReference type="ARBA" id="ARBA00004604"/>
    </source>
</evidence>
<feature type="compositionally biased region" description="Polar residues" evidence="19">
    <location>
        <begin position="10"/>
        <end position="42"/>
    </location>
</feature>
<evidence type="ECO:0000256" key="17">
    <source>
        <dbReference type="ARBA" id="ARBA00081271"/>
    </source>
</evidence>
<sequence length="1327" mass="152829">MTYRSVPTVIPSQHQRIMPNTNQQQSISGGYNSSRHSPGSTQFSAAGAGTVKIHTNPTVSINTTNVQQSGQFQRLKVEDALSYLDQVKYKFGNQPQVYNEFLDIMKEFKSQCIDTPGVIERVSNLFKGYPELIVGFNTFLPPGYKIEVQSNEQGYALQVSVSVPSTQSCTTLPMSLSSCKSMQIVQGSVNTTHTFPIQPLAVSQNTMNTNIQPYRDNQAQNRESMIVTQGPQHYSNITESSILPSQNQPVEFNHAINYVNKIKNRFQGQPEKYKGFLEILHTYQREQRNIRDGVASSKQLSENEVYLQVARLFENEEDLLSEFAQFLSDTTSNRNRSTSPYSAKKSLSQIKSHTASSAVNVVESEKESGSFDVDKERRTADRDSDRDRSSDSREKERNPSSHSKYPIKRSPSFPSHYGDVPLAKRVKPTSQDITFAEAAKFGTLNDFAFFDKVRKALRTSEVYDNFLRCLILYNQEIVSKAELLQIISPFLGKFPDLFRWLKDFLGPISQNECVSSAIATRQERPHTDHAMEVDLTTCKRLGVSYCALPNSQSDKKCSGRTALCREVLNDTWVSFPTWSEDSTFVTSRKTSYEEYIYRVEDERFELDVVIETNASTIRVLECVQKKISRMPPDEATRYRLDDYLGSTSQTIHQRSIRRIYGDKTNDIIAGLKKNPAVAVPVVLRRLKAKEEEWRDAQKGFNKQWREQNEKYYLRSLDYQGVIFKPNDLKTLRSKYMFNEIETLFDERHEHVDDAVTDNVIGPHLTFYYTNKLILDDATNLLIHHVKRQTGIQKQEKSRIKQLLKHYVADLFFHPRQTLSDDEYDDDTEASNSANEQDVKDDKDSIPKIKDCAVPSKGSDEIKVEIKTESDKDTDNDCKPDLTTLDQDDECYTLFMANSNWYLFLRYHSVLCERLTKIFEQSQKLILEESFNKQKRRDSTSIALRFKPKQVTPVENYYATFLEKVKALLDNNIENTAYEESLREMFGIHAYVAFTLDRVVSYAVRQLQHCVTERNAIDCVDLFHSESRKNGTGGPCITAAMRADTELAYQRKAERFLQDENCFKIYIYKNNCRLTIELIDTESETQQQLADTEMTANWSTYIDCLKSTRKDSSNLNKRYSLAELSSKLIFLKRNYKKNCSLWNKDSLSVDIINSYKMQINLQNKTNQSTDITENTETSKSDTPTEMGSADINKPGPNQKQVKRLNNLADQEGFFVSENEECSMRLNNYKMLFILNKDNILYKNMSLGKARRAHKDVTLRMNNKFNSWLNKWVEQNVNDQQNKSCTDWLMGLGNEVIPNKTIMVSNNDLNRTPYVVYNKYKVEKLDKHN</sequence>
<dbReference type="GO" id="GO:0061629">
    <property type="term" value="F:RNA polymerase II-specific DNA-binding transcription factor binding"/>
    <property type="evidence" value="ECO:0007669"/>
    <property type="project" value="UniProtKB-ARBA"/>
</dbReference>
<feature type="region of interest" description="Disordered" evidence="19">
    <location>
        <begin position="1"/>
        <end position="42"/>
    </location>
</feature>
<evidence type="ECO:0000256" key="19">
    <source>
        <dbReference type="SAM" id="MobiDB-lite"/>
    </source>
</evidence>
<evidence type="ECO:0000256" key="7">
    <source>
        <dbReference type="ARBA" id="ARBA00022990"/>
    </source>
</evidence>
<keyword evidence="2" id="KW-0678">Repressor</keyword>
<evidence type="ECO:0000259" key="20">
    <source>
        <dbReference type="SMART" id="SM00761"/>
    </source>
</evidence>
<dbReference type="GO" id="GO:0000122">
    <property type="term" value="P:negative regulation of transcription by RNA polymerase II"/>
    <property type="evidence" value="ECO:0007669"/>
    <property type="project" value="TreeGrafter"/>
</dbReference>
<feature type="compositionally biased region" description="Basic and acidic residues" evidence="19">
    <location>
        <begin position="363"/>
        <end position="399"/>
    </location>
</feature>
<feature type="region of interest" description="Disordered" evidence="19">
    <location>
        <begin position="330"/>
        <end position="421"/>
    </location>
</feature>
<keyword evidence="10" id="KW-0090">Biological rhythms</keyword>
<evidence type="ECO:0000256" key="16">
    <source>
        <dbReference type="ARBA" id="ARBA00075105"/>
    </source>
</evidence>
<dbReference type="Pfam" id="PF02671">
    <property type="entry name" value="PAH"/>
    <property type="match status" value="3"/>
</dbReference>
<dbReference type="GO" id="GO:0048511">
    <property type="term" value="P:rhythmic process"/>
    <property type="evidence" value="ECO:0007669"/>
    <property type="project" value="UniProtKB-KW"/>
</dbReference>
<dbReference type="PANTHER" id="PTHR12346:SF0">
    <property type="entry name" value="SIN3A, ISOFORM G"/>
    <property type="match status" value="1"/>
</dbReference>
<dbReference type="InterPro" id="IPR013194">
    <property type="entry name" value="HDAC_interact_dom"/>
</dbReference>
<organism evidence="21">
    <name type="scientific">Xenopsylla cheopis</name>
    <name type="common">Oriental rat flea</name>
    <name type="synonym">Pulex cheopis</name>
    <dbReference type="NCBI Taxonomy" id="163159"/>
    <lineage>
        <taxon>Eukaryota</taxon>
        <taxon>Metazoa</taxon>
        <taxon>Ecdysozoa</taxon>
        <taxon>Arthropoda</taxon>
        <taxon>Hexapoda</taxon>
        <taxon>Insecta</taxon>
        <taxon>Pterygota</taxon>
        <taxon>Neoptera</taxon>
        <taxon>Endopterygota</taxon>
        <taxon>Siphonaptera</taxon>
        <taxon>Pulicidae</taxon>
        <taxon>Xenopsyllinae</taxon>
        <taxon>Xenopsylla</taxon>
    </lineage>
</organism>
<accession>A0A6M2DTL4</accession>
<keyword evidence="11" id="KW-0804">Transcription</keyword>
<comment type="subcellular location">
    <subcellularLocation>
        <location evidence="1">Nucleus</location>
        <location evidence="1">Nucleolus</location>
    </subcellularLocation>
</comment>
<dbReference type="SMART" id="SM00761">
    <property type="entry name" value="HDAC_interact"/>
    <property type="match status" value="1"/>
</dbReference>
<comment type="function">
    <text evidence="13">Acts as a transcriptional repressor. Corepressor for REST. Interacts with MXI1 to repress MYC responsive genes and antagonize MYC oncogenic activities. Also interacts with MXD1-MAX heterodimers to repress transcription by tethering SIN3A to DNA. Acts cooperatively with OGT to repress transcription in parallel with histone deacetylation. Involved in the control of the circadian rhythms. Required for the transcriptional repression of circadian target genes, such as PER1, mediated by the large PER complex through histone deacetylation. Cooperates with FOXK1 to regulate cell cycle progression probably by repressing cell cycle inhibitor genes expression. Required for cortical neuron differentiation and callosal axon elongation.</text>
</comment>
<keyword evidence="7" id="KW-0007">Acetylation</keyword>
<evidence type="ECO:0000256" key="18">
    <source>
        <dbReference type="PROSITE-ProRule" id="PRU00810"/>
    </source>
</evidence>
<dbReference type="Gene3D" id="1.20.1160.11">
    <property type="entry name" value="Paired amphipathic helix"/>
    <property type="match status" value="3"/>
</dbReference>
<dbReference type="SUPFAM" id="SSF47762">
    <property type="entry name" value="PAH2 domain"/>
    <property type="match status" value="3"/>
</dbReference>
<evidence type="ECO:0000256" key="10">
    <source>
        <dbReference type="ARBA" id="ARBA00023108"/>
    </source>
</evidence>
<evidence type="ECO:0000256" key="15">
    <source>
        <dbReference type="ARBA" id="ARBA00068512"/>
    </source>
</evidence>
<protein>
    <recommendedName>
        <fullName evidence="15">Paired amphipathic helix protein Sin3a</fullName>
    </recommendedName>
    <alternativeName>
        <fullName evidence="16">Histone deacetylase complex subunit Sin3a</fullName>
    </alternativeName>
    <alternativeName>
        <fullName evidence="17">Transcriptional corepressor Sin3a</fullName>
    </alternativeName>
</protein>
<reference evidence="21" key="1">
    <citation type="submission" date="2020-03" db="EMBL/GenBank/DDBJ databases">
        <title>Transcriptomic Profiling of the Digestive Tract of the Rat Flea, Xenopsylla cheopis, Following Blood Feeding and Infection with Yersinia pestis.</title>
        <authorList>
            <person name="Bland D.M."/>
            <person name="Martens C.A."/>
            <person name="Virtaneva K."/>
            <person name="Kanakabandi K."/>
            <person name="Long D."/>
            <person name="Rosenke R."/>
            <person name="Saturday G.A."/>
            <person name="Hoyt F.H."/>
            <person name="Bruno D.P."/>
            <person name="Ribeiro J.M.C."/>
            <person name="Hinnebusch J."/>
        </authorList>
    </citation>
    <scope>NUCLEOTIDE SEQUENCE</scope>
</reference>
<dbReference type="FunFam" id="1.20.1160.11:FF:000002">
    <property type="entry name" value="Paired amphipathic helix protein SIN3"/>
    <property type="match status" value="1"/>
</dbReference>
<proteinExistence type="predicted"/>
<evidence type="ECO:0000256" key="2">
    <source>
        <dbReference type="ARBA" id="ARBA00022491"/>
    </source>
</evidence>
<keyword evidence="4" id="KW-0597">Phosphoprotein</keyword>
<feature type="region of interest" description="Disordered" evidence="19">
    <location>
        <begin position="821"/>
        <end position="849"/>
    </location>
</feature>
<dbReference type="GO" id="GO:0070822">
    <property type="term" value="C:Sin3-type complex"/>
    <property type="evidence" value="ECO:0007669"/>
    <property type="project" value="TreeGrafter"/>
</dbReference>
<evidence type="ECO:0000256" key="3">
    <source>
        <dbReference type="ARBA" id="ARBA00022499"/>
    </source>
</evidence>